<dbReference type="Gene3D" id="3.40.50.2300">
    <property type="match status" value="2"/>
</dbReference>
<name>A0A6J6NZ02_9ZZZZ</name>
<dbReference type="Gene3D" id="1.10.260.40">
    <property type="entry name" value="lambda repressor-like DNA-binding domains"/>
    <property type="match status" value="1"/>
</dbReference>
<evidence type="ECO:0000256" key="3">
    <source>
        <dbReference type="ARBA" id="ARBA00023163"/>
    </source>
</evidence>
<dbReference type="GO" id="GO:0003700">
    <property type="term" value="F:DNA-binding transcription factor activity"/>
    <property type="evidence" value="ECO:0007669"/>
    <property type="project" value="TreeGrafter"/>
</dbReference>
<dbReference type="CDD" id="cd01392">
    <property type="entry name" value="HTH_LacI"/>
    <property type="match status" value="1"/>
</dbReference>
<dbReference type="InterPro" id="IPR028082">
    <property type="entry name" value="Peripla_BP_I"/>
</dbReference>
<dbReference type="Pfam" id="PF00356">
    <property type="entry name" value="LacI"/>
    <property type="match status" value="1"/>
</dbReference>
<reference evidence="5" key="1">
    <citation type="submission" date="2020-05" db="EMBL/GenBank/DDBJ databases">
        <authorList>
            <person name="Chiriac C."/>
            <person name="Salcher M."/>
            <person name="Ghai R."/>
            <person name="Kavagutti S V."/>
        </authorList>
    </citation>
    <scope>NUCLEOTIDE SEQUENCE</scope>
</reference>
<evidence type="ECO:0000256" key="2">
    <source>
        <dbReference type="ARBA" id="ARBA00023125"/>
    </source>
</evidence>
<dbReference type="EMBL" id="CAEZXL010000152">
    <property type="protein sequence ID" value="CAB4691849.1"/>
    <property type="molecule type" value="Genomic_DNA"/>
</dbReference>
<keyword evidence="3" id="KW-0804">Transcription</keyword>
<keyword evidence="2" id="KW-0238">DNA-binding</keyword>
<dbReference type="AlphaFoldDB" id="A0A6J6NZ02"/>
<sequence>MVPGARPTYAVIAKTAGVSEATVSRVLNGDESVHPERARRVQEAVEKLGYKKNRVASALASGRTGLIAVVIDDDLSVFADPFWGTVTSGVSRVLQENGLHTVLMISPVGSLEGGVSHYLKSGEVDGAIFFVLHSDALVNDLKKRGLPLVITGTPHSSTDIPFVDTDNFGGAYTATKHLMSQGCKKVGIITGDIGTTAAKQRLDGYLQAYRESGHLPGKGLICEGDYSFESGKKHAQALLETHPDLDGIFASNDLMAMGAIAVLESAGKSVPAHVRVVGFDDALIAQTSRPALTTIRQDVVALGEAAATLMIAQLNGLEIEPKILPTELIIRESA</sequence>
<dbReference type="InterPro" id="IPR010982">
    <property type="entry name" value="Lambda_DNA-bd_dom_sf"/>
</dbReference>
<keyword evidence="1" id="KW-0805">Transcription regulation</keyword>
<dbReference type="SMART" id="SM00354">
    <property type="entry name" value="HTH_LACI"/>
    <property type="match status" value="1"/>
</dbReference>
<dbReference type="InterPro" id="IPR000843">
    <property type="entry name" value="HTH_LacI"/>
</dbReference>
<dbReference type="SUPFAM" id="SSF47413">
    <property type="entry name" value="lambda repressor-like DNA-binding domains"/>
    <property type="match status" value="1"/>
</dbReference>
<evidence type="ECO:0000256" key="1">
    <source>
        <dbReference type="ARBA" id="ARBA00023015"/>
    </source>
</evidence>
<evidence type="ECO:0000313" key="5">
    <source>
        <dbReference type="EMBL" id="CAB4691849.1"/>
    </source>
</evidence>
<dbReference type="Pfam" id="PF13377">
    <property type="entry name" value="Peripla_BP_3"/>
    <property type="match status" value="1"/>
</dbReference>
<dbReference type="GO" id="GO:0000976">
    <property type="term" value="F:transcription cis-regulatory region binding"/>
    <property type="evidence" value="ECO:0007669"/>
    <property type="project" value="TreeGrafter"/>
</dbReference>
<proteinExistence type="predicted"/>
<dbReference type="PANTHER" id="PTHR30146">
    <property type="entry name" value="LACI-RELATED TRANSCRIPTIONAL REPRESSOR"/>
    <property type="match status" value="1"/>
</dbReference>
<gene>
    <name evidence="5" type="ORF">UFOPK2373_00839</name>
</gene>
<accession>A0A6J6NZ02</accession>
<dbReference type="PANTHER" id="PTHR30146:SF109">
    <property type="entry name" value="HTH-TYPE TRANSCRIPTIONAL REGULATOR GALS"/>
    <property type="match status" value="1"/>
</dbReference>
<protein>
    <submittedName>
        <fullName evidence="5">Unannotated protein</fullName>
    </submittedName>
</protein>
<dbReference type="CDD" id="cd06267">
    <property type="entry name" value="PBP1_LacI_sugar_binding-like"/>
    <property type="match status" value="1"/>
</dbReference>
<dbReference type="InterPro" id="IPR046335">
    <property type="entry name" value="LacI/GalR-like_sensor"/>
</dbReference>
<feature type="domain" description="HTH lacI-type" evidence="4">
    <location>
        <begin position="7"/>
        <end position="61"/>
    </location>
</feature>
<evidence type="ECO:0000259" key="4">
    <source>
        <dbReference type="PROSITE" id="PS50932"/>
    </source>
</evidence>
<dbReference type="SUPFAM" id="SSF53822">
    <property type="entry name" value="Periplasmic binding protein-like I"/>
    <property type="match status" value="1"/>
</dbReference>
<dbReference type="PROSITE" id="PS50932">
    <property type="entry name" value="HTH_LACI_2"/>
    <property type="match status" value="1"/>
</dbReference>
<organism evidence="5">
    <name type="scientific">freshwater metagenome</name>
    <dbReference type="NCBI Taxonomy" id="449393"/>
    <lineage>
        <taxon>unclassified sequences</taxon>
        <taxon>metagenomes</taxon>
        <taxon>ecological metagenomes</taxon>
    </lineage>
</organism>